<organism evidence="3 4">
    <name type="scientific">Dunaliella salina</name>
    <name type="common">Green alga</name>
    <name type="synonym">Protococcus salinus</name>
    <dbReference type="NCBI Taxonomy" id="3046"/>
    <lineage>
        <taxon>Eukaryota</taxon>
        <taxon>Viridiplantae</taxon>
        <taxon>Chlorophyta</taxon>
        <taxon>core chlorophytes</taxon>
        <taxon>Chlorophyceae</taxon>
        <taxon>CS clade</taxon>
        <taxon>Chlamydomonadales</taxon>
        <taxon>Dunaliellaceae</taxon>
        <taxon>Dunaliella</taxon>
    </lineage>
</organism>
<dbReference type="Pfam" id="PF00025">
    <property type="entry name" value="Arf"/>
    <property type="match status" value="1"/>
</dbReference>
<dbReference type="PANTHER" id="PTHR46688:SF1">
    <property type="entry name" value="ADP-RIBOSYLATION FACTOR-LIKE PROTEIN 16"/>
    <property type="match status" value="1"/>
</dbReference>
<sequence length="202" mass="22328">MACCGVQNLKHNKVRDYDDDELDVLIIGLEGAGKTLLIRRLQSLHNPSRKVNPQTFPTSGTETNEIACQPHPRFSKIWAREVGGCMAPIWYKYYEECRSVLFVIDATNGQAAQAAAGQLQALLPHESLKGKPCLLVLNKIDATNALPRSELDSLIGLPKLMDTCTGRFDVLEVSALEGKNDWAVLAWLVESKLSRQSKPQPS</sequence>
<keyword evidence="1" id="KW-0547">Nucleotide-binding</keyword>
<dbReference type="Gene3D" id="3.40.50.300">
    <property type="entry name" value="P-loop containing nucleotide triphosphate hydrolases"/>
    <property type="match status" value="1"/>
</dbReference>
<evidence type="ECO:0000313" key="4">
    <source>
        <dbReference type="Proteomes" id="UP000815325"/>
    </source>
</evidence>
<evidence type="ECO:0000256" key="2">
    <source>
        <dbReference type="ARBA" id="ARBA00023134"/>
    </source>
</evidence>
<dbReference type="SMART" id="SM00177">
    <property type="entry name" value="ARF"/>
    <property type="match status" value="1"/>
</dbReference>
<name>A0ABQ7G9U0_DUNSA</name>
<proteinExistence type="predicted"/>
<dbReference type="InterPro" id="IPR027417">
    <property type="entry name" value="P-loop_NTPase"/>
</dbReference>
<dbReference type="PROSITE" id="PS51417">
    <property type="entry name" value="ARF"/>
    <property type="match status" value="1"/>
</dbReference>
<dbReference type="EMBL" id="MU069954">
    <property type="protein sequence ID" value="KAF5831372.1"/>
    <property type="molecule type" value="Genomic_DNA"/>
</dbReference>
<accession>A0ABQ7G9U0</accession>
<dbReference type="Proteomes" id="UP000815325">
    <property type="component" value="Unassembled WGS sequence"/>
</dbReference>
<dbReference type="SUPFAM" id="SSF52540">
    <property type="entry name" value="P-loop containing nucleoside triphosphate hydrolases"/>
    <property type="match status" value="1"/>
</dbReference>
<keyword evidence="2" id="KW-0342">GTP-binding</keyword>
<gene>
    <name evidence="3" type="ORF">DUNSADRAFT_13214</name>
</gene>
<reference evidence="3" key="1">
    <citation type="submission" date="2017-08" db="EMBL/GenBank/DDBJ databases">
        <authorList>
            <person name="Polle J.E."/>
            <person name="Barry K."/>
            <person name="Cushman J."/>
            <person name="Schmutz J."/>
            <person name="Tran D."/>
            <person name="Hathwaick L.T."/>
            <person name="Yim W.C."/>
            <person name="Jenkins J."/>
            <person name="Mckie-Krisberg Z.M."/>
            <person name="Prochnik S."/>
            <person name="Lindquist E."/>
            <person name="Dockter R.B."/>
            <person name="Adam C."/>
            <person name="Molina H."/>
            <person name="Bunkerborg J."/>
            <person name="Jin E."/>
            <person name="Buchheim M."/>
            <person name="Magnuson J."/>
        </authorList>
    </citation>
    <scope>NUCLEOTIDE SEQUENCE</scope>
    <source>
        <strain evidence="3">CCAP 19/18</strain>
    </source>
</reference>
<dbReference type="InterPro" id="IPR006689">
    <property type="entry name" value="Small_GTPase_ARF/SAR"/>
</dbReference>
<comment type="caution">
    <text evidence="3">The sequence shown here is derived from an EMBL/GenBank/DDBJ whole genome shotgun (WGS) entry which is preliminary data.</text>
</comment>
<dbReference type="PANTHER" id="PTHR46688">
    <property type="entry name" value="ADP-RIBOSYLATION FACTOR-LIKE PROTEIN 16"/>
    <property type="match status" value="1"/>
</dbReference>
<keyword evidence="4" id="KW-1185">Reference proteome</keyword>
<evidence type="ECO:0000313" key="3">
    <source>
        <dbReference type="EMBL" id="KAF5831372.1"/>
    </source>
</evidence>
<evidence type="ECO:0000256" key="1">
    <source>
        <dbReference type="ARBA" id="ARBA00022741"/>
    </source>
</evidence>
<protein>
    <submittedName>
        <fullName evidence="3">ADP-ribosylation factor family-domain-containing protein</fullName>
    </submittedName>
</protein>